<feature type="region of interest" description="Disordered" evidence="1">
    <location>
        <begin position="545"/>
        <end position="573"/>
    </location>
</feature>
<sequence length="697" mass="74626">MLAFLSDCASGQRAQQDIVLLDVARAGALPHQITHLDGLVRALRWAPDDRALGFLYIPGDTRRADALASTGPQVGVIGQTNIEHQRVAQVAAQGGTPQLLTPEGLFVYEFDYSPQARRIAYVAAPPPGADHWWVAQLYVQPTRADARPRAVVDPNTVAGPLHGLQIALPRFAPDGRRIAFIGGLMSDQGATGGDVYLVSAEGGAPVDLTPGIGVTPSWFAWAGAHALLVNAFAGGSSQLATLRIDGGHGQWQPLRTMHAALGDGTAMSALALAAQGDALAWIQGSFETPPEVWTSTLRRAADGGIAALAAPRAITQINAGIRPLWGKSVSLHWSNQGFHVQGWLLYPANYDPHQRYPLIVSVHGGPSWAVQPRWPGVNYGGAPLSAMGYFVLFPNPRGSFGQGERFAKAVRRDMGYGDLRDILAGVKQVEARFPVDPRRVGITGWSYGGFMSMFAPTQTHVFRAAVAGAGLSDWLSYNGENSIDAWMKPFFGASVYDDPAVYARSSAINFIRQDKTPTLMVVGEFDAESPGAAVVRDVARAEGHGRAHAARRVSERGPRLRQPGAQARRAGARTGLVRQIPAARCACRAWLRTRRGSAMRQRSRRGVCTSVTAPCTHCAASTLPCGAARCSPCSVPMVPARPRCSRFSPPCSSPARARRACSVSIACANASRCASAWASCFRSRRWRASCRYATTCI</sequence>
<evidence type="ECO:0000313" key="3">
    <source>
        <dbReference type="EMBL" id="EQD35541.1"/>
    </source>
</evidence>
<evidence type="ECO:0000259" key="2">
    <source>
        <dbReference type="Pfam" id="PF00326"/>
    </source>
</evidence>
<dbReference type="GO" id="GO:0008236">
    <property type="term" value="F:serine-type peptidase activity"/>
    <property type="evidence" value="ECO:0007669"/>
    <property type="project" value="InterPro"/>
</dbReference>
<dbReference type="InterPro" id="IPR050278">
    <property type="entry name" value="Serine_Prot_S9B/DPPIV"/>
</dbReference>
<dbReference type="Gene3D" id="2.120.10.30">
    <property type="entry name" value="TolB, C-terminal domain"/>
    <property type="match status" value="1"/>
</dbReference>
<dbReference type="GO" id="GO:0008239">
    <property type="term" value="F:dipeptidyl-peptidase activity"/>
    <property type="evidence" value="ECO:0007669"/>
    <property type="project" value="TreeGrafter"/>
</dbReference>
<dbReference type="InterPro" id="IPR011042">
    <property type="entry name" value="6-blade_b-propeller_TolB-like"/>
</dbReference>
<accession>T0YJF0</accession>
<dbReference type="EMBL" id="AUZX01013445">
    <property type="protein sequence ID" value="EQD35541.1"/>
    <property type="molecule type" value="Genomic_DNA"/>
</dbReference>
<dbReference type="AlphaFoldDB" id="T0YJF0"/>
<reference evidence="3" key="1">
    <citation type="submission" date="2013-08" db="EMBL/GenBank/DDBJ databases">
        <authorList>
            <person name="Mendez C."/>
            <person name="Richter M."/>
            <person name="Ferrer M."/>
            <person name="Sanchez J."/>
        </authorList>
    </citation>
    <scope>NUCLEOTIDE SEQUENCE</scope>
</reference>
<dbReference type="SUPFAM" id="SSF53474">
    <property type="entry name" value="alpha/beta-Hydrolases"/>
    <property type="match status" value="1"/>
</dbReference>
<comment type="caution">
    <text evidence="3">The sequence shown here is derived from an EMBL/GenBank/DDBJ whole genome shotgun (WGS) entry which is preliminary data.</text>
</comment>
<dbReference type="SUPFAM" id="SSF82171">
    <property type="entry name" value="DPP6 N-terminal domain-like"/>
    <property type="match status" value="1"/>
</dbReference>
<gene>
    <name evidence="3" type="ORF">B1A_18235</name>
</gene>
<protein>
    <submittedName>
        <fullName evidence="3">Peptidase S9 prolyl oligopeptidase active site domain protein</fullName>
    </submittedName>
</protein>
<name>T0YJF0_9ZZZZ</name>
<dbReference type="PANTHER" id="PTHR11731:SF193">
    <property type="entry name" value="DIPEPTIDYL PEPTIDASE 9"/>
    <property type="match status" value="1"/>
</dbReference>
<feature type="compositionally biased region" description="Low complexity" evidence="1">
    <location>
        <begin position="560"/>
        <end position="573"/>
    </location>
</feature>
<evidence type="ECO:0000256" key="1">
    <source>
        <dbReference type="SAM" id="MobiDB-lite"/>
    </source>
</evidence>
<dbReference type="Gene3D" id="2.120.10.60">
    <property type="entry name" value="Tricorn protease N-terminal domain"/>
    <property type="match status" value="1"/>
</dbReference>
<proteinExistence type="predicted"/>
<dbReference type="Pfam" id="PF00326">
    <property type="entry name" value="Peptidase_S9"/>
    <property type="match status" value="1"/>
</dbReference>
<feature type="domain" description="Peptidase S9 prolyl oligopeptidase catalytic" evidence="2">
    <location>
        <begin position="384"/>
        <end position="550"/>
    </location>
</feature>
<dbReference type="Gene3D" id="3.40.50.1820">
    <property type="entry name" value="alpha/beta hydrolase"/>
    <property type="match status" value="1"/>
</dbReference>
<dbReference type="PANTHER" id="PTHR11731">
    <property type="entry name" value="PROTEASE FAMILY S9B,C DIPEPTIDYL-PEPTIDASE IV-RELATED"/>
    <property type="match status" value="1"/>
</dbReference>
<reference evidence="3" key="2">
    <citation type="journal article" date="2014" name="ISME J.">
        <title>Microbial stratification in low pH oxic and suboxic macroscopic growths along an acid mine drainage.</title>
        <authorList>
            <person name="Mendez-Garcia C."/>
            <person name="Mesa V."/>
            <person name="Sprenger R.R."/>
            <person name="Richter M."/>
            <person name="Diez M.S."/>
            <person name="Solano J."/>
            <person name="Bargiela R."/>
            <person name="Golyshina O.V."/>
            <person name="Manteca A."/>
            <person name="Ramos J.L."/>
            <person name="Gallego J.R."/>
            <person name="Llorente I."/>
            <person name="Martins Dos Santos V.A."/>
            <person name="Jensen O.N."/>
            <person name="Pelaez A.I."/>
            <person name="Sanchez J."/>
            <person name="Ferrer M."/>
        </authorList>
    </citation>
    <scope>NUCLEOTIDE SEQUENCE</scope>
</reference>
<dbReference type="InterPro" id="IPR029058">
    <property type="entry name" value="AB_hydrolase_fold"/>
</dbReference>
<dbReference type="InterPro" id="IPR001375">
    <property type="entry name" value="Peptidase_S9_cat"/>
</dbReference>
<organism evidence="3">
    <name type="scientific">mine drainage metagenome</name>
    <dbReference type="NCBI Taxonomy" id="410659"/>
    <lineage>
        <taxon>unclassified sequences</taxon>
        <taxon>metagenomes</taxon>
        <taxon>ecological metagenomes</taxon>
    </lineage>
</organism>
<dbReference type="GO" id="GO:0006508">
    <property type="term" value="P:proteolysis"/>
    <property type="evidence" value="ECO:0007669"/>
    <property type="project" value="InterPro"/>
</dbReference>